<dbReference type="InterPro" id="IPR036390">
    <property type="entry name" value="WH_DNA-bd_sf"/>
</dbReference>
<name>A0ABX7Q6Z8_9BACT</name>
<dbReference type="Pfam" id="PF03466">
    <property type="entry name" value="LysR_substrate"/>
    <property type="match status" value="1"/>
</dbReference>
<dbReference type="InterPro" id="IPR005119">
    <property type="entry name" value="LysR_subst-bd"/>
</dbReference>
<evidence type="ECO:0000256" key="4">
    <source>
        <dbReference type="ARBA" id="ARBA00023163"/>
    </source>
</evidence>
<dbReference type="Proteomes" id="UP000663651">
    <property type="component" value="Chromosome"/>
</dbReference>
<evidence type="ECO:0000313" key="6">
    <source>
        <dbReference type="EMBL" id="QSV47242.1"/>
    </source>
</evidence>
<evidence type="ECO:0000313" key="7">
    <source>
        <dbReference type="Proteomes" id="UP000663651"/>
    </source>
</evidence>
<evidence type="ECO:0000256" key="1">
    <source>
        <dbReference type="ARBA" id="ARBA00009437"/>
    </source>
</evidence>
<dbReference type="SUPFAM" id="SSF53850">
    <property type="entry name" value="Periplasmic binding protein-like II"/>
    <property type="match status" value="1"/>
</dbReference>
<accession>A0ABX7Q6Z8</accession>
<keyword evidence="4" id="KW-0804">Transcription</keyword>
<evidence type="ECO:0000256" key="3">
    <source>
        <dbReference type="ARBA" id="ARBA00023125"/>
    </source>
</evidence>
<dbReference type="PROSITE" id="PS50931">
    <property type="entry name" value="HTH_LYSR"/>
    <property type="match status" value="1"/>
</dbReference>
<dbReference type="SUPFAM" id="SSF46785">
    <property type="entry name" value="Winged helix' DNA-binding domain"/>
    <property type="match status" value="1"/>
</dbReference>
<dbReference type="PANTHER" id="PTHR30126:SF91">
    <property type="entry name" value="LYSR FAMILY TRANSCRIPTIONAL REGULATOR"/>
    <property type="match status" value="1"/>
</dbReference>
<evidence type="ECO:0000259" key="5">
    <source>
        <dbReference type="PROSITE" id="PS50931"/>
    </source>
</evidence>
<dbReference type="EMBL" id="CP071382">
    <property type="protein sequence ID" value="QSV47242.1"/>
    <property type="molecule type" value="Genomic_DNA"/>
</dbReference>
<gene>
    <name evidence="6" type="ORF">JZM60_08275</name>
</gene>
<dbReference type="Pfam" id="PF00126">
    <property type="entry name" value="HTH_1"/>
    <property type="match status" value="1"/>
</dbReference>
<keyword evidence="3" id="KW-0238">DNA-binding</keyword>
<dbReference type="PANTHER" id="PTHR30126">
    <property type="entry name" value="HTH-TYPE TRANSCRIPTIONAL REGULATOR"/>
    <property type="match status" value="1"/>
</dbReference>
<dbReference type="InterPro" id="IPR036388">
    <property type="entry name" value="WH-like_DNA-bd_sf"/>
</dbReference>
<comment type="similarity">
    <text evidence="1">Belongs to the LysR transcriptional regulatory family.</text>
</comment>
<dbReference type="Gene3D" id="1.10.10.10">
    <property type="entry name" value="Winged helix-like DNA-binding domain superfamily/Winged helix DNA-binding domain"/>
    <property type="match status" value="1"/>
</dbReference>
<feature type="domain" description="HTH lysR-type" evidence="5">
    <location>
        <begin position="1"/>
        <end position="58"/>
    </location>
</feature>
<dbReference type="CDD" id="cd05466">
    <property type="entry name" value="PBP2_LTTR_substrate"/>
    <property type="match status" value="1"/>
</dbReference>
<proteinExistence type="inferred from homology"/>
<dbReference type="NCBIfam" id="NF041036">
    <property type="entry name" value="decaheme_TF"/>
    <property type="match status" value="1"/>
</dbReference>
<dbReference type="Gene3D" id="3.40.190.10">
    <property type="entry name" value="Periplasmic binding protein-like II"/>
    <property type="match status" value="2"/>
</dbReference>
<dbReference type="RefSeq" id="WP_207165301.1">
    <property type="nucleotide sequence ID" value="NZ_CP071382.1"/>
</dbReference>
<protein>
    <submittedName>
        <fullName evidence="6">LysR family transcriptional regulator</fullName>
    </submittedName>
</protein>
<keyword evidence="2" id="KW-0805">Transcription regulation</keyword>
<keyword evidence="7" id="KW-1185">Reference proteome</keyword>
<evidence type="ECO:0000256" key="2">
    <source>
        <dbReference type="ARBA" id="ARBA00023015"/>
    </source>
</evidence>
<dbReference type="PRINTS" id="PR00039">
    <property type="entry name" value="HTHLYSR"/>
</dbReference>
<dbReference type="InterPro" id="IPR000847">
    <property type="entry name" value="LysR_HTH_N"/>
</dbReference>
<sequence>MDITLLKTLLKVAALGNISKAAAVLCVTQSAVSRRIKQLEDHVGKPLLIRAGNTVTPTEDGRFVLAKAQQIINLESQIIDKLSDKECKQRISLCCTPSFGIGRLPAILSAFMGINAGNTGLNFVFNMPEQALEGIENGQFDLALIEHCDDLDLTGHRSYPLPDDEMVFISTPELTPPSPPPTIGEMFGKRLYLKNESGCARRFLDKNLSLLGHSITEFNDIVYFDDLQFILREVLAGKGITFASTGLVANELDKHSLYAHRMAGFDHFRPCTLVLGRREPSADLISFINTIYISFGMPCPSTFGNSNAYPSESYHF</sequence>
<organism evidence="6 7">
    <name type="scientific">Geobacter benzoatilyticus</name>
    <dbReference type="NCBI Taxonomy" id="2815309"/>
    <lineage>
        <taxon>Bacteria</taxon>
        <taxon>Pseudomonadati</taxon>
        <taxon>Thermodesulfobacteriota</taxon>
        <taxon>Desulfuromonadia</taxon>
        <taxon>Geobacterales</taxon>
        <taxon>Geobacteraceae</taxon>
        <taxon>Geobacter</taxon>
    </lineage>
</organism>
<reference evidence="6 7" key="1">
    <citation type="submission" date="2021-03" db="EMBL/GenBank/DDBJ databases">
        <title>Geobacter metallireducens gen. nov. sp. nov., a microorganism capable of coupling the complete oxidation of organic compounds to the reduction of iron and other metals.</title>
        <authorList>
            <person name="Li Y."/>
        </authorList>
    </citation>
    <scope>NUCLEOTIDE SEQUENCE [LARGE SCALE GENOMIC DNA]</scope>
    <source>
        <strain evidence="6 7">Jerry-YX</strain>
    </source>
</reference>